<organism evidence="2 3">
    <name type="scientific">Blautia hansenii DSM 20583</name>
    <dbReference type="NCBI Taxonomy" id="537007"/>
    <lineage>
        <taxon>Bacteria</taxon>
        <taxon>Bacillati</taxon>
        <taxon>Bacillota</taxon>
        <taxon>Clostridia</taxon>
        <taxon>Lachnospirales</taxon>
        <taxon>Lachnospiraceae</taxon>
        <taxon>Blautia</taxon>
    </lineage>
</organism>
<dbReference type="CDD" id="cd00158">
    <property type="entry name" value="RHOD"/>
    <property type="match status" value="1"/>
</dbReference>
<proteinExistence type="predicted"/>
<sequence length="156" mass="17779">MQRTKIIPNQNTAIKKRAPLQETSVITGVSFFSAAYTNTKRKGMRIMLSIDTISAEELDAYVGRQDAVIIDLRDAEEYERSHVKTAVNIPYEEIQRCRRFPKDKLLVLYCSRGSSSLFAARELMKMGYTVKSVVGGIRCYRGSNLYFSNVHSKIKK</sequence>
<reference evidence="2" key="1">
    <citation type="submission" date="2009-09" db="EMBL/GenBank/DDBJ databases">
        <authorList>
            <person name="Weinstock G."/>
            <person name="Sodergren E."/>
            <person name="Clifton S."/>
            <person name="Fulton L."/>
            <person name="Fulton B."/>
            <person name="Courtney L."/>
            <person name="Fronick C."/>
            <person name="Harrison M."/>
            <person name="Strong C."/>
            <person name="Farmer C."/>
            <person name="Delahaunty K."/>
            <person name="Markovic C."/>
            <person name="Hall O."/>
            <person name="Minx P."/>
            <person name="Tomlinson C."/>
            <person name="Mitreva M."/>
            <person name="Nelson J."/>
            <person name="Hou S."/>
            <person name="Wollam A."/>
            <person name="Pepin K.H."/>
            <person name="Johnson M."/>
            <person name="Bhonagiri V."/>
            <person name="Nash W.E."/>
            <person name="Warren W."/>
            <person name="Chinwalla A."/>
            <person name="Mardis E.R."/>
            <person name="Wilson R.K."/>
        </authorList>
    </citation>
    <scope>NUCLEOTIDE SEQUENCE [LARGE SCALE GENOMIC DNA]</scope>
    <source>
        <strain evidence="2">DSM 20583</strain>
    </source>
</reference>
<dbReference type="SMART" id="SM00450">
    <property type="entry name" value="RHOD"/>
    <property type="match status" value="1"/>
</dbReference>
<dbReference type="InterPro" id="IPR001763">
    <property type="entry name" value="Rhodanese-like_dom"/>
</dbReference>
<dbReference type="PANTHER" id="PTHR43031:SF16">
    <property type="entry name" value="OXIDOREDUCTASE"/>
    <property type="match status" value="1"/>
</dbReference>
<dbReference type="PANTHER" id="PTHR43031">
    <property type="entry name" value="FAD-DEPENDENT OXIDOREDUCTASE"/>
    <property type="match status" value="1"/>
</dbReference>
<name>C9L5E2_BLAHA</name>
<gene>
    <name evidence="2" type="ORF">BLAHAN_04600</name>
</gene>
<dbReference type="eggNOG" id="COG0607">
    <property type="taxonomic scope" value="Bacteria"/>
</dbReference>
<feature type="domain" description="Rhodanese" evidence="1">
    <location>
        <begin position="63"/>
        <end position="149"/>
    </location>
</feature>
<dbReference type="PROSITE" id="PS50206">
    <property type="entry name" value="RHODANESE_3"/>
    <property type="match status" value="1"/>
</dbReference>
<dbReference type="EMBL" id="ABYU02000011">
    <property type="protein sequence ID" value="EEX22375.1"/>
    <property type="molecule type" value="Genomic_DNA"/>
</dbReference>
<dbReference type="STRING" id="537007.BLAHAN_04600"/>
<dbReference type="Proteomes" id="UP000003755">
    <property type="component" value="Unassembled WGS sequence"/>
</dbReference>
<protein>
    <submittedName>
        <fullName evidence="2">Rhodanese-like protein</fullName>
    </submittedName>
</protein>
<dbReference type="Gene3D" id="3.40.250.10">
    <property type="entry name" value="Rhodanese-like domain"/>
    <property type="match status" value="1"/>
</dbReference>
<dbReference type="HOGENOM" id="CLU_089574_13_2_9"/>
<dbReference type="AlphaFoldDB" id="C9L5E2"/>
<evidence type="ECO:0000313" key="2">
    <source>
        <dbReference type="EMBL" id="EEX22375.1"/>
    </source>
</evidence>
<dbReference type="InterPro" id="IPR050229">
    <property type="entry name" value="GlpE_sulfurtransferase"/>
</dbReference>
<evidence type="ECO:0000259" key="1">
    <source>
        <dbReference type="PROSITE" id="PS50206"/>
    </source>
</evidence>
<dbReference type="SUPFAM" id="SSF52821">
    <property type="entry name" value="Rhodanese/Cell cycle control phosphatase"/>
    <property type="match status" value="1"/>
</dbReference>
<dbReference type="KEGG" id="bhan:CGC63_01815"/>
<dbReference type="Pfam" id="PF00581">
    <property type="entry name" value="Rhodanese"/>
    <property type="match status" value="1"/>
</dbReference>
<comment type="caution">
    <text evidence="2">The sequence shown here is derived from an EMBL/GenBank/DDBJ whole genome shotgun (WGS) entry which is preliminary data.</text>
</comment>
<accession>C9L5E2</accession>
<keyword evidence="3" id="KW-1185">Reference proteome</keyword>
<evidence type="ECO:0000313" key="3">
    <source>
        <dbReference type="Proteomes" id="UP000003755"/>
    </source>
</evidence>
<dbReference type="InterPro" id="IPR036873">
    <property type="entry name" value="Rhodanese-like_dom_sf"/>
</dbReference>